<dbReference type="SUPFAM" id="SSF64307">
    <property type="entry name" value="SirA-like"/>
    <property type="match status" value="1"/>
</dbReference>
<dbReference type="CDD" id="cd00291">
    <property type="entry name" value="SirA_YedF_YeeD"/>
    <property type="match status" value="1"/>
</dbReference>
<gene>
    <name evidence="2" type="ORF">MNBD_DELTA01-1172</name>
</gene>
<protein>
    <recommendedName>
        <fullName evidence="1">UPF0033 domain-containing protein</fullName>
    </recommendedName>
</protein>
<sequence>MSDDIKVKDSIDLRGVMCPMNFVKAKLKLEAIEAGEVLEIVLDSGEPIQNVPKSIKDEGHKIVEVKKEDGFFRLKVQKS</sequence>
<dbReference type="InterPro" id="IPR001455">
    <property type="entry name" value="TusA-like"/>
</dbReference>
<organism evidence="2">
    <name type="scientific">hydrothermal vent metagenome</name>
    <dbReference type="NCBI Taxonomy" id="652676"/>
    <lineage>
        <taxon>unclassified sequences</taxon>
        <taxon>metagenomes</taxon>
        <taxon>ecological metagenomes</taxon>
    </lineage>
</organism>
<dbReference type="Gene3D" id="3.30.110.40">
    <property type="entry name" value="TusA-like domain"/>
    <property type="match status" value="1"/>
</dbReference>
<evidence type="ECO:0000259" key="1">
    <source>
        <dbReference type="Pfam" id="PF01206"/>
    </source>
</evidence>
<reference evidence="2" key="1">
    <citation type="submission" date="2018-06" db="EMBL/GenBank/DDBJ databases">
        <authorList>
            <person name="Zhirakovskaya E."/>
        </authorList>
    </citation>
    <scope>NUCLEOTIDE SEQUENCE</scope>
</reference>
<dbReference type="AlphaFoldDB" id="A0A3B0QV99"/>
<proteinExistence type="predicted"/>
<name>A0A3B0QV99_9ZZZZ</name>
<feature type="domain" description="UPF0033" evidence="1">
    <location>
        <begin position="11"/>
        <end position="78"/>
    </location>
</feature>
<evidence type="ECO:0000313" key="2">
    <source>
        <dbReference type="EMBL" id="VAV85494.1"/>
    </source>
</evidence>
<dbReference type="PANTHER" id="PTHR33279:SF19">
    <property type="entry name" value="SSL1707 PROTEIN"/>
    <property type="match status" value="1"/>
</dbReference>
<dbReference type="InterPro" id="IPR036868">
    <property type="entry name" value="TusA-like_sf"/>
</dbReference>
<dbReference type="EMBL" id="UOEA01000088">
    <property type="protein sequence ID" value="VAV85494.1"/>
    <property type="molecule type" value="Genomic_DNA"/>
</dbReference>
<dbReference type="PANTHER" id="PTHR33279">
    <property type="entry name" value="SULFUR CARRIER PROTEIN YEDF-RELATED"/>
    <property type="match status" value="1"/>
</dbReference>
<accession>A0A3B0QV99</accession>
<dbReference type="Pfam" id="PF01206">
    <property type="entry name" value="TusA"/>
    <property type="match status" value="1"/>
</dbReference>